<dbReference type="Proteomes" id="UP000001514">
    <property type="component" value="Unassembled WGS sequence"/>
</dbReference>
<dbReference type="Gramene" id="EFJ22091">
    <property type="protein sequence ID" value="EFJ22091"/>
    <property type="gene ID" value="SELMODRAFT_416881"/>
</dbReference>
<gene>
    <name evidence="2" type="ORF">SELMODRAFT_416881</name>
</gene>
<dbReference type="KEGG" id="smo:SELMODRAFT_416881"/>
<proteinExistence type="predicted"/>
<sequence>MPSSPFELDLYFKCHPETLLEGVEMPQDRDKIHIEKNKDKQVENLAENSPAPSHPTAVAHSPDPTAAAHSAPTARNVRRQLHSEDVQENVEKTSQHSICRCINAFFPSLPTTTKDDLQDLSSSALHKQVFLQRWRRMMTLDWLSCIKLPTLKHPGRNKRSKWLNPKGFSIELPCTLPLLLPSQYYMS</sequence>
<accession>D8S0P6</accession>
<dbReference type="EMBL" id="GL377597">
    <property type="protein sequence ID" value="EFJ22091.1"/>
    <property type="molecule type" value="Genomic_DNA"/>
</dbReference>
<evidence type="ECO:0000313" key="3">
    <source>
        <dbReference type="Proteomes" id="UP000001514"/>
    </source>
</evidence>
<reference evidence="2 3" key="1">
    <citation type="journal article" date="2011" name="Science">
        <title>The Selaginella genome identifies genetic changes associated with the evolution of vascular plants.</title>
        <authorList>
            <person name="Banks J.A."/>
            <person name="Nishiyama T."/>
            <person name="Hasebe M."/>
            <person name="Bowman J.L."/>
            <person name="Gribskov M."/>
            <person name="dePamphilis C."/>
            <person name="Albert V.A."/>
            <person name="Aono N."/>
            <person name="Aoyama T."/>
            <person name="Ambrose B.A."/>
            <person name="Ashton N.W."/>
            <person name="Axtell M.J."/>
            <person name="Barker E."/>
            <person name="Barker M.S."/>
            <person name="Bennetzen J.L."/>
            <person name="Bonawitz N.D."/>
            <person name="Chapple C."/>
            <person name="Cheng C."/>
            <person name="Correa L.G."/>
            <person name="Dacre M."/>
            <person name="DeBarry J."/>
            <person name="Dreyer I."/>
            <person name="Elias M."/>
            <person name="Engstrom E.M."/>
            <person name="Estelle M."/>
            <person name="Feng L."/>
            <person name="Finet C."/>
            <person name="Floyd S.K."/>
            <person name="Frommer W.B."/>
            <person name="Fujita T."/>
            <person name="Gramzow L."/>
            <person name="Gutensohn M."/>
            <person name="Harholt J."/>
            <person name="Hattori M."/>
            <person name="Heyl A."/>
            <person name="Hirai T."/>
            <person name="Hiwatashi Y."/>
            <person name="Ishikawa M."/>
            <person name="Iwata M."/>
            <person name="Karol K.G."/>
            <person name="Koehler B."/>
            <person name="Kolukisaoglu U."/>
            <person name="Kubo M."/>
            <person name="Kurata T."/>
            <person name="Lalonde S."/>
            <person name="Li K."/>
            <person name="Li Y."/>
            <person name="Litt A."/>
            <person name="Lyons E."/>
            <person name="Manning G."/>
            <person name="Maruyama T."/>
            <person name="Michael T.P."/>
            <person name="Mikami K."/>
            <person name="Miyazaki S."/>
            <person name="Morinaga S."/>
            <person name="Murata T."/>
            <person name="Mueller-Roeber B."/>
            <person name="Nelson D.R."/>
            <person name="Obara M."/>
            <person name="Oguri Y."/>
            <person name="Olmstead R.G."/>
            <person name="Onodera N."/>
            <person name="Petersen B.L."/>
            <person name="Pils B."/>
            <person name="Prigge M."/>
            <person name="Rensing S.A."/>
            <person name="Riano-Pachon D.M."/>
            <person name="Roberts A.W."/>
            <person name="Sato Y."/>
            <person name="Scheller H.V."/>
            <person name="Schulz B."/>
            <person name="Schulz C."/>
            <person name="Shakirov E.V."/>
            <person name="Shibagaki N."/>
            <person name="Shinohara N."/>
            <person name="Shippen D.E."/>
            <person name="Soerensen I."/>
            <person name="Sotooka R."/>
            <person name="Sugimoto N."/>
            <person name="Sugita M."/>
            <person name="Sumikawa N."/>
            <person name="Tanurdzic M."/>
            <person name="Theissen G."/>
            <person name="Ulvskov P."/>
            <person name="Wakazuki S."/>
            <person name="Weng J.K."/>
            <person name="Willats W.W."/>
            <person name="Wipf D."/>
            <person name="Wolf P.G."/>
            <person name="Yang L."/>
            <person name="Zimmer A.D."/>
            <person name="Zhu Q."/>
            <person name="Mitros T."/>
            <person name="Hellsten U."/>
            <person name="Loque D."/>
            <person name="Otillar R."/>
            <person name="Salamov A."/>
            <person name="Schmutz J."/>
            <person name="Shapiro H."/>
            <person name="Lindquist E."/>
            <person name="Lucas S."/>
            <person name="Rokhsar D."/>
            <person name="Grigoriev I.V."/>
        </authorList>
    </citation>
    <scope>NUCLEOTIDE SEQUENCE [LARGE SCALE GENOMIC DNA]</scope>
</reference>
<dbReference type="HOGENOM" id="CLU_1449977_0_0_1"/>
<dbReference type="AlphaFoldDB" id="D8S0P6"/>
<protein>
    <submittedName>
        <fullName evidence="2">Uncharacterized protein</fullName>
    </submittedName>
</protein>
<evidence type="ECO:0000313" key="2">
    <source>
        <dbReference type="EMBL" id="EFJ22091.1"/>
    </source>
</evidence>
<evidence type="ECO:0000256" key="1">
    <source>
        <dbReference type="SAM" id="MobiDB-lite"/>
    </source>
</evidence>
<organism evidence="3">
    <name type="scientific">Selaginella moellendorffii</name>
    <name type="common">Spikemoss</name>
    <dbReference type="NCBI Taxonomy" id="88036"/>
    <lineage>
        <taxon>Eukaryota</taxon>
        <taxon>Viridiplantae</taxon>
        <taxon>Streptophyta</taxon>
        <taxon>Embryophyta</taxon>
        <taxon>Tracheophyta</taxon>
        <taxon>Lycopodiopsida</taxon>
        <taxon>Selaginellales</taxon>
        <taxon>Selaginellaceae</taxon>
        <taxon>Selaginella</taxon>
    </lineage>
</organism>
<keyword evidence="3" id="KW-1185">Reference proteome</keyword>
<feature type="region of interest" description="Disordered" evidence="1">
    <location>
        <begin position="36"/>
        <end position="75"/>
    </location>
</feature>
<dbReference type="InParanoid" id="D8S0P6"/>
<name>D8S0P6_SELML</name>